<dbReference type="Proteomes" id="UP000504623">
    <property type="component" value="Unplaced"/>
</dbReference>
<keyword evidence="1" id="KW-0863">Zinc-finger</keyword>
<accession>A0A9B0U8P9</accession>
<dbReference type="OrthoDB" id="8823111at2759"/>
<feature type="binding site" evidence="1">
    <location>
        <position position="7"/>
    </location>
    <ligand>
        <name>Zn(2+)</name>
        <dbReference type="ChEBI" id="CHEBI:29105"/>
    </ligand>
</feature>
<feature type="compositionally biased region" description="Pro residues" evidence="2">
    <location>
        <begin position="241"/>
        <end position="252"/>
    </location>
</feature>
<evidence type="ECO:0000313" key="4">
    <source>
        <dbReference type="Proteomes" id="UP000504623"/>
    </source>
</evidence>
<protein>
    <submittedName>
        <fullName evidence="5">Zinc finger protein 276-like</fullName>
    </submittedName>
</protein>
<keyword evidence="1" id="KW-0862">Zinc</keyword>
<feature type="binding site" evidence="1">
    <location>
        <position position="64"/>
    </location>
    <ligand>
        <name>Zn(2+)</name>
        <dbReference type="ChEBI" id="CHEBI:29105"/>
    </ligand>
</feature>
<keyword evidence="4" id="KW-1185">Reference proteome</keyword>
<feature type="binding site" evidence="1">
    <location>
        <position position="4"/>
    </location>
    <ligand>
        <name>Zn(2+)</name>
        <dbReference type="ChEBI" id="CHEBI:29105"/>
    </ligand>
</feature>
<evidence type="ECO:0000256" key="2">
    <source>
        <dbReference type="SAM" id="MobiDB-lite"/>
    </source>
</evidence>
<reference evidence="5" key="1">
    <citation type="submission" date="2025-08" db="UniProtKB">
        <authorList>
            <consortium name="RefSeq"/>
        </authorList>
    </citation>
    <scope>IDENTIFICATION</scope>
    <source>
        <tissue evidence="5">Spleen</tissue>
    </source>
</reference>
<feature type="domain" description="ZAD" evidence="3">
    <location>
        <begin position="2"/>
        <end position="88"/>
    </location>
</feature>
<dbReference type="InterPro" id="IPR012934">
    <property type="entry name" value="Znf_AD"/>
</dbReference>
<dbReference type="PROSITE" id="PS51915">
    <property type="entry name" value="ZAD"/>
    <property type="match status" value="1"/>
</dbReference>
<feature type="compositionally biased region" description="Acidic residues" evidence="2">
    <location>
        <begin position="276"/>
        <end position="285"/>
    </location>
</feature>
<dbReference type="GeneID" id="102817000"/>
<sequence length="309" mass="33311">MGHCRLCHGRFSARSLRSVSRPGSGESVVRGPPGERLFLRDFQRLLGVPILQDPALSPFVCKNCHAQFYQCHGLLSSFLQKVNSSPAARRQPCTKTGTRPQTVEEADLVTWSPRCLQALVGWVHGHAASCGALPNLQRMLSSEYCGVIQAVWGCGQGHEYAMDMDSGCGALTLDSTLAVKWEWDKETAPRHTPSRGPNPAGTVPQHSQGRGTTTEAETEALPITDKAQSPLDDSPVGPGQSSPPQPGPPPSGAPGQLSEKQVSSSTSDDRVKDEFSDLSEGDILSDDEHDKKQNAPSSDESFEPYPEKK</sequence>
<feature type="binding site" evidence="1">
    <location>
        <position position="61"/>
    </location>
    <ligand>
        <name>Zn(2+)</name>
        <dbReference type="ChEBI" id="CHEBI:29105"/>
    </ligand>
</feature>
<evidence type="ECO:0000313" key="5">
    <source>
        <dbReference type="RefSeq" id="XP_006878198.1"/>
    </source>
</evidence>
<proteinExistence type="predicted"/>
<dbReference type="AlphaFoldDB" id="A0A9B0U8P9"/>
<feature type="region of interest" description="Disordered" evidence="2">
    <location>
        <begin position="186"/>
        <end position="309"/>
    </location>
</feature>
<evidence type="ECO:0000259" key="3">
    <source>
        <dbReference type="PROSITE" id="PS51915"/>
    </source>
</evidence>
<dbReference type="GO" id="GO:0008270">
    <property type="term" value="F:zinc ion binding"/>
    <property type="evidence" value="ECO:0007669"/>
    <property type="project" value="UniProtKB-UniRule"/>
</dbReference>
<name>A0A9B0U8P9_CHRAS</name>
<dbReference type="RefSeq" id="XP_006878198.1">
    <property type="nucleotide sequence ID" value="XM_006878136.1"/>
</dbReference>
<organism evidence="4 5">
    <name type="scientific">Chrysochloris asiatica</name>
    <name type="common">Cape golden mole</name>
    <dbReference type="NCBI Taxonomy" id="185453"/>
    <lineage>
        <taxon>Eukaryota</taxon>
        <taxon>Metazoa</taxon>
        <taxon>Chordata</taxon>
        <taxon>Craniata</taxon>
        <taxon>Vertebrata</taxon>
        <taxon>Euteleostomi</taxon>
        <taxon>Mammalia</taxon>
        <taxon>Eutheria</taxon>
        <taxon>Afrotheria</taxon>
        <taxon>Chrysochloridae</taxon>
        <taxon>Chrysochlorinae</taxon>
        <taxon>Chrysochloris</taxon>
    </lineage>
</organism>
<dbReference type="Pfam" id="PF07776">
    <property type="entry name" value="zf-AD"/>
    <property type="match status" value="1"/>
</dbReference>
<keyword evidence="1" id="KW-0479">Metal-binding</keyword>
<gene>
    <name evidence="5" type="primary">LOC102817000</name>
</gene>
<evidence type="ECO:0000256" key="1">
    <source>
        <dbReference type="PROSITE-ProRule" id="PRU01263"/>
    </source>
</evidence>
<dbReference type="GO" id="GO:0005634">
    <property type="term" value="C:nucleus"/>
    <property type="evidence" value="ECO:0007669"/>
    <property type="project" value="InterPro"/>
</dbReference>